<organism evidence="2 3">
    <name type="scientific">Platanthera zijinensis</name>
    <dbReference type="NCBI Taxonomy" id="2320716"/>
    <lineage>
        <taxon>Eukaryota</taxon>
        <taxon>Viridiplantae</taxon>
        <taxon>Streptophyta</taxon>
        <taxon>Embryophyta</taxon>
        <taxon>Tracheophyta</taxon>
        <taxon>Spermatophyta</taxon>
        <taxon>Magnoliopsida</taxon>
        <taxon>Liliopsida</taxon>
        <taxon>Asparagales</taxon>
        <taxon>Orchidaceae</taxon>
        <taxon>Orchidoideae</taxon>
        <taxon>Orchideae</taxon>
        <taxon>Orchidinae</taxon>
        <taxon>Platanthera</taxon>
    </lineage>
</organism>
<dbReference type="EMBL" id="JBBWWQ010000002">
    <property type="protein sequence ID" value="KAK8953954.1"/>
    <property type="molecule type" value="Genomic_DNA"/>
</dbReference>
<sequence length="117" mass="13116">MGNCLRRLPSTSRAAGDDTDKSDSLIEKNEVGDSTILHRKGEIASTEVRIRISKKQLEELLRRAEVKGLDARDLMLDLINVSLGNSIDAHGHQWRPVLNSIAEEPECLSEHNHSRSY</sequence>
<evidence type="ECO:0000256" key="1">
    <source>
        <dbReference type="SAM" id="MobiDB-lite"/>
    </source>
</evidence>
<proteinExistence type="predicted"/>
<protein>
    <submittedName>
        <fullName evidence="2">Uncharacterized protein</fullName>
    </submittedName>
</protein>
<dbReference type="AlphaFoldDB" id="A0AAP0BX72"/>
<comment type="caution">
    <text evidence="2">The sequence shown here is derived from an EMBL/GenBank/DDBJ whole genome shotgun (WGS) entry which is preliminary data.</text>
</comment>
<dbReference type="Proteomes" id="UP001418222">
    <property type="component" value="Unassembled WGS sequence"/>
</dbReference>
<accession>A0AAP0BX72</accession>
<reference evidence="2 3" key="1">
    <citation type="journal article" date="2022" name="Nat. Plants">
        <title>Genomes of leafy and leafless Platanthera orchids illuminate the evolution of mycoheterotrophy.</title>
        <authorList>
            <person name="Li M.H."/>
            <person name="Liu K.W."/>
            <person name="Li Z."/>
            <person name="Lu H.C."/>
            <person name="Ye Q.L."/>
            <person name="Zhang D."/>
            <person name="Wang J.Y."/>
            <person name="Li Y.F."/>
            <person name="Zhong Z.M."/>
            <person name="Liu X."/>
            <person name="Yu X."/>
            <person name="Liu D.K."/>
            <person name="Tu X.D."/>
            <person name="Liu B."/>
            <person name="Hao Y."/>
            <person name="Liao X.Y."/>
            <person name="Jiang Y.T."/>
            <person name="Sun W.H."/>
            <person name="Chen J."/>
            <person name="Chen Y.Q."/>
            <person name="Ai Y."/>
            <person name="Zhai J.W."/>
            <person name="Wu S.S."/>
            <person name="Zhou Z."/>
            <person name="Hsiao Y.Y."/>
            <person name="Wu W.L."/>
            <person name="Chen Y.Y."/>
            <person name="Lin Y.F."/>
            <person name="Hsu J.L."/>
            <person name="Li C.Y."/>
            <person name="Wang Z.W."/>
            <person name="Zhao X."/>
            <person name="Zhong W.Y."/>
            <person name="Ma X.K."/>
            <person name="Ma L."/>
            <person name="Huang J."/>
            <person name="Chen G.Z."/>
            <person name="Huang M.Z."/>
            <person name="Huang L."/>
            <person name="Peng D.H."/>
            <person name="Luo Y.B."/>
            <person name="Zou S.Q."/>
            <person name="Chen S.P."/>
            <person name="Lan S."/>
            <person name="Tsai W.C."/>
            <person name="Van de Peer Y."/>
            <person name="Liu Z.J."/>
        </authorList>
    </citation>
    <scope>NUCLEOTIDE SEQUENCE [LARGE SCALE GENOMIC DNA]</scope>
    <source>
        <strain evidence="2">Lor287</strain>
    </source>
</reference>
<evidence type="ECO:0000313" key="3">
    <source>
        <dbReference type="Proteomes" id="UP001418222"/>
    </source>
</evidence>
<dbReference type="PANTHER" id="PTHR33647">
    <property type="entry name" value="OS01G0793900 PROTEIN"/>
    <property type="match status" value="1"/>
</dbReference>
<gene>
    <name evidence="2" type="ORF">KSP39_PZI001978</name>
</gene>
<name>A0AAP0BX72_9ASPA</name>
<feature type="compositionally biased region" description="Basic and acidic residues" evidence="1">
    <location>
        <begin position="15"/>
        <end position="27"/>
    </location>
</feature>
<dbReference type="PANTHER" id="PTHR33647:SF5">
    <property type="entry name" value="OS01G0793900 PROTEIN"/>
    <property type="match status" value="1"/>
</dbReference>
<keyword evidence="3" id="KW-1185">Reference proteome</keyword>
<feature type="region of interest" description="Disordered" evidence="1">
    <location>
        <begin position="1"/>
        <end position="27"/>
    </location>
</feature>
<evidence type="ECO:0000313" key="2">
    <source>
        <dbReference type="EMBL" id="KAK8953954.1"/>
    </source>
</evidence>